<proteinExistence type="predicted"/>
<reference evidence="3" key="1">
    <citation type="submission" date="2022-06" db="EMBL/GenBank/DDBJ databases">
        <title>Genome Sequence of Candolleomyces eurysporus.</title>
        <authorList>
            <person name="Buettner E."/>
        </authorList>
    </citation>
    <scope>NUCLEOTIDE SEQUENCE</scope>
    <source>
        <strain evidence="3">VTCC 930004</strain>
    </source>
</reference>
<accession>A0A9W8JFA7</accession>
<keyword evidence="2" id="KW-1133">Transmembrane helix</keyword>
<sequence length="137" mass="15571">MAKKTPKAASSSSGVKPSSLSDDTPHKPLIEISEEEQRRLIEQSGVMKKFKEATEGENSALVTEYIEERMALPDELFNASLFIIPFSFLLLMMEMYEALFLLVMKGVLTFDQFNTPAIPTETNYERINRKNGLWCTQ</sequence>
<dbReference type="OrthoDB" id="5597489at2759"/>
<keyword evidence="4" id="KW-1185">Reference proteome</keyword>
<feature type="transmembrane region" description="Helical" evidence="2">
    <location>
        <begin position="79"/>
        <end position="103"/>
    </location>
</feature>
<feature type="compositionally biased region" description="Low complexity" evidence="1">
    <location>
        <begin position="7"/>
        <end position="21"/>
    </location>
</feature>
<feature type="non-terminal residue" evidence="3">
    <location>
        <position position="137"/>
    </location>
</feature>
<dbReference type="AlphaFoldDB" id="A0A9W8JFA7"/>
<comment type="caution">
    <text evidence="3">The sequence shown here is derived from an EMBL/GenBank/DDBJ whole genome shotgun (WGS) entry which is preliminary data.</text>
</comment>
<protein>
    <submittedName>
        <fullName evidence="3">Uncharacterized protein</fullName>
    </submittedName>
</protein>
<evidence type="ECO:0000313" key="4">
    <source>
        <dbReference type="Proteomes" id="UP001140091"/>
    </source>
</evidence>
<feature type="region of interest" description="Disordered" evidence="1">
    <location>
        <begin position="1"/>
        <end position="29"/>
    </location>
</feature>
<keyword evidence="2" id="KW-0812">Transmembrane</keyword>
<evidence type="ECO:0000256" key="1">
    <source>
        <dbReference type="SAM" id="MobiDB-lite"/>
    </source>
</evidence>
<evidence type="ECO:0000256" key="2">
    <source>
        <dbReference type="SAM" id="Phobius"/>
    </source>
</evidence>
<organism evidence="3 4">
    <name type="scientific">Candolleomyces eurysporus</name>
    <dbReference type="NCBI Taxonomy" id="2828524"/>
    <lineage>
        <taxon>Eukaryota</taxon>
        <taxon>Fungi</taxon>
        <taxon>Dikarya</taxon>
        <taxon>Basidiomycota</taxon>
        <taxon>Agaricomycotina</taxon>
        <taxon>Agaricomycetes</taxon>
        <taxon>Agaricomycetidae</taxon>
        <taxon>Agaricales</taxon>
        <taxon>Agaricineae</taxon>
        <taxon>Psathyrellaceae</taxon>
        <taxon>Candolleomyces</taxon>
    </lineage>
</organism>
<evidence type="ECO:0000313" key="3">
    <source>
        <dbReference type="EMBL" id="KAJ2931769.1"/>
    </source>
</evidence>
<keyword evidence="2" id="KW-0472">Membrane</keyword>
<name>A0A9W8JFA7_9AGAR</name>
<dbReference type="EMBL" id="JANBPK010000806">
    <property type="protein sequence ID" value="KAJ2931769.1"/>
    <property type="molecule type" value="Genomic_DNA"/>
</dbReference>
<gene>
    <name evidence="3" type="ORF">H1R20_g5453</name>
</gene>
<dbReference type="Proteomes" id="UP001140091">
    <property type="component" value="Unassembled WGS sequence"/>
</dbReference>